<comment type="similarity">
    <text evidence="2">Belongs to the UPP synthase family.</text>
</comment>
<sequence>MKHETLKRNIPKHVAIILDGNRRWARERRLPTLEGHRRGLNAVIEISKKARQMGIKILTVWVFSTENWDRSKAEVSYIMKLGERAVANYLKEALKEQVRIIHIGRKDRIPNNLRDKLREAEEKTKKFSKYFFVIALDFGGRDDIIRAIKKIRNPQSVIKNLDEISFSQFLDTKKLPQSDIDLVIRTGGEIRTSGFMIWQAAYAEYIFVKKYMPDFTPEDFEECIKEYSQRQRRFGR</sequence>
<dbReference type="PROSITE" id="PS01066">
    <property type="entry name" value="UPP_SYNTHASE"/>
    <property type="match status" value="1"/>
</dbReference>
<feature type="binding site" evidence="2">
    <location>
        <position position="204"/>
    </location>
    <ligand>
        <name>Mg(2+)</name>
        <dbReference type="ChEBI" id="CHEBI:18420"/>
    </ligand>
</feature>
<protein>
    <recommendedName>
        <fullName evidence="2">Isoprenyl transferase</fullName>
        <ecNumber evidence="2">2.5.1.-</ecNumber>
    </recommendedName>
</protein>
<name>A0A1F7GYQ5_9BACT</name>
<dbReference type="Proteomes" id="UP000177913">
    <property type="component" value="Unassembled WGS sequence"/>
</dbReference>
<evidence type="ECO:0000313" key="3">
    <source>
        <dbReference type="EMBL" id="OGK23666.1"/>
    </source>
</evidence>
<dbReference type="EC" id="2.5.1.-" evidence="2"/>
<keyword evidence="2" id="KW-0479">Metal-binding</keyword>
<dbReference type="Gene3D" id="3.40.1180.10">
    <property type="entry name" value="Decaprenyl diphosphate synthase-like"/>
    <property type="match status" value="1"/>
</dbReference>
<comment type="subunit">
    <text evidence="2">Homodimer.</text>
</comment>
<organism evidence="3 4">
    <name type="scientific">Candidatus Roizmanbacteria bacterium RIFCSPHIGHO2_02_FULL_38_11</name>
    <dbReference type="NCBI Taxonomy" id="1802039"/>
    <lineage>
        <taxon>Bacteria</taxon>
        <taxon>Candidatus Roizmaniibacteriota</taxon>
    </lineage>
</organism>
<accession>A0A1F7GYQ5</accession>
<comment type="function">
    <text evidence="2">Catalyzes the condensation of isopentenyl diphosphate (IPP) with allylic pyrophosphates generating different type of terpenoids.</text>
</comment>
<gene>
    <name evidence="3" type="ORF">A3C25_00940</name>
</gene>
<feature type="binding site" evidence="2">
    <location>
        <position position="19"/>
    </location>
    <ligand>
        <name>Mg(2+)</name>
        <dbReference type="ChEBI" id="CHEBI:18420"/>
    </ligand>
</feature>
<feature type="binding site" evidence="2">
    <location>
        <position position="70"/>
    </location>
    <ligand>
        <name>substrate</name>
    </ligand>
</feature>
<feature type="binding site" evidence="2">
    <location>
        <position position="36"/>
    </location>
    <ligand>
        <name>substrate</name>
    </ligand>
</feature>
<dbReference type="EMBL" id="MFZO01000044">
    <property type="protein sequence ID" value="OGK23666.1"/>
    <property type="molecule type" value="Genomic_DNA"/>
</dbReference>
<feature type="active site" evidence="2">
    <location>
        <position position="19"/>
    </location>
</feature>
<dbReference type="InterPro" id="IPR018520">
    <property type="entry name" value="UPP_synth-like_CS"/>
</dbReference>
<dbReference type="InterPro" id="IPR036424">
    <property type="entry name" value="UPP_synth-like_sf"/>
</dbReference>
<comment type="caution">
    <text evidence="2">Lacks conserved residue(s) required for the propagation of feature annotation.</text>
</comment>
<feature type="binding site" evidence="2">
    <location>
        <position position="185"/>
    </location>
    <ligand>
        <name>substrate</name>
    </ligand>
</feature>
<evidence type="ECO:0000256" key="1">
    <source>
        <dbReference type="ARBA" id="ARBA00022679"/>
    </source>
</evidence>
<feature type="binding site" evidence="2">
    <location>
        <position position="24"/>
    </location>
    <ligand>
        <name>substrate</name>
    </ligand>
</feature>
<feature type="binding site" evidence="2">
    <location>
        <begin position="191"/>
        <end position="193"/>
    </location>
    <ligand>
        <name>substrate</name>
    </ligand>
</feature>
<dbReference type="Pfam" id="PF01255">
    <property type="entry name" value="Prenyltransf"/>
    <property type="match status" value="1"/>
</dbReference>
<dbReference type="GO" id="GO:0000287">
    <property type="term" value="F:magnesium ion binding"/>
    <property type="evidence" value="ECO:0007669"/>
    <property type="project" value="UniProtKB-UniRule"/>
</dbReference>
<feature type="active site" description="Proton acceptor" evidence="2">
    <location>
        <position position="67"/>
    </location>
</feature>
<proteinExistence type="inferred from homology"/>
<feature type="binding site" evidence="2">
    <location>
        <begin position="64"/>
        <end position="66"/>
    </location>
    <ligand>
        <name>substrate</name>
    </ligand>
</feature>
<dbReference type="GO" id="GO:0045547">
    <property type="term" value="F:ditrans,polycis-polyprenyl diphosphate synthase [(2E,6E)-farnesyl diphosphate specific] activity"/>
    <property type="evidence" value="ECO:0007669"/>
    <property type="project" value="TreeGrafter"/>
</dbReference>
<dbReference type="InterPro" id="IPR001441">
    <property type="entry name" value="UPP_synth-like"/>
</dbReference>
<dbReference type="HAMAP" id="MF_01139">
    <property type="entry name" value="ISPT"/>
    <property type="match status" value="1"/>
</dbReference>
<feature type="binding site" evidence="2">
    <location>
        <position position="68"/>
    </location>
    <ligand>
        <name>substrate</name>
    </ligand>
</feature>
<dbReference type="SUPFAM" id="SSF64005">
    <property type="entry name" value="Undecaprenyl diphosphate synthase"/>
    <property type="match status" value="1"/>
</dbReference>
<dbReference type="AlphaFoldDB" id="A0A1F7GYQ5"/>
<dbReference type="NCBIfam" id="TIGR00055">
    <property type="entry name" value="uppS"/>
    <property type="match status" value="1"/>
</dbReference>
<dbReference type="PANTHER" id="PTHR10291:SF0">
    <property type="entry name" value="DEHYDRODOLICHYL DIPHOSPHATE SYNTHASE 2"/>
    <property type="match status" value="1"/>
</dbReference>
<dbReference type="GO" id="GO:0016094">
    <property type="term" value="P:polyprenol biosynthetic process"/>
    <property type="evidence" value="ECO:0007669"/>
    <property type="project" value="TreeGrafter"/>
</dbReference>
<comment type="cofactor">
    <cofactor evidence="2">
        <name>Mg(2+)</name>
        <dbReference type="ChEBI" id="CHEBI:18420"/>
    </cofactor>
    <text evidence="2">Binds 2 magnesium ions per subunit.</text>
</comment>
<comment type="caution">
    <text evidence="3">The sequence shown here is derived from an EMBL/GenBank/DDBJ whole genome shotgun (WGS) entry which is preliminary data.</text>
</comment>
<keyword evidence="1 2" id="KW-0808">Transferase</keyword>
<evidence type="ECO:0000256" key="2">
    <source>
        <dbReference type="HAMAP-Rule" id="MF_01139"/>
    </source>
</evidence>
<evidence type="ECO:0000313" key="4">
    <source>
        <dbReference type="Proteomes" id="UP000177913"/>
    </source>
</evidence>
<dbReference type="PANTHER" id="PTHR10291">
    <property type="entry name" value="DEHYDRODOLICHYL DIPHOSPHATE SYNTHASE FAMILY MEMBER"/>
    <property type="match status" value="1"/>
</dbReference>
<dbReference type="CDD" id="cd00475">
    <property type="entry name" value="Cis_IPPS"/>
    <property type="match status" value="1"/>
</dbReference>
<reference evidence="3 4" key="1">
    <citation type="journal article" date="2016" name="Nat. Commun.">
        <title>Thousands of microbial genomes shed light on interconnected biogeochemical processes in an aquifer system.</title>
        <authorList>
            <person name="Anantharaman K."/>
            <person name="Brown C.T."/>
            <person name="Hug L.A."/>
            <person name="Sharon I."/>
            <person name="Castelle C.J."/>
            <person name="Probst A.J."/>
            <person name="Thomas B.C."/>
            <person name="Singh A."/>
            <person name="Wilkins M.J."/>
            <person name="Karaoz U."/>
            <person name="Brodie E.L."/>
            <person name="Williams K.H."/>
            <person name="Hubbard S.S."/>
            <person name="Banfield J.F."/>
        </authorList>
    </citation>
    <scope>NUCLEOTIDE SEQUENCE [LARGE SCALE GENOMIC DNA]</scope>
</reference>
<keyword evidence="2" id="KW-0460">Magnesium</keyword>
<feature type="binding site" evidence="2">
    <location>
        <begin position="20"/>
        <end position="23"/>
    </location>
    <ligand>
        <name>substrate</name>
    </ligand>
</feature>